<organism evidence="7 8">
    <name type="scientific">Mucilaginibacter psychrotolerans</name>
    <dbReference type="NCBI Taxonomy" id="1524096"/>
    <lineage>
        <taxon>Bacteria</taxon>
        <taxon>Pseudomonadati</taxon>
        <taxon>Bacteroidota</taxon>
        <taxon>Sphingobacteriia</taxon>
        <taxon>Sphingobacteriales</taxon>
        <taxon>Sphingobacteriaceae</taxon>
        <taxon>Mucilaginibacter</taxon>
    </lineage>
</organism>
<proteinExistence type="predicted"/>
<reference evidence="7 8" key="1">
    <citation type="journal article" date="2017" name="Int. J. Syst. Evol. Microbiol.">
        <title>Mucilaginibacterpsychrotolerans sp. nov., isolated from peatlands.</title>
        <authorList>
            <person name="Deng Y."/>
            <person name="Shen L."/>
            <person name="Xu B."/>
            <person name="Liu Y."/>
            <person name="Gu Z."/>
            <person name="Liu H."/>
            <person name="Zhou Y."/>
        </authorList>
    </citation>
    <scope>NUCLEOTIDE SEQUENCE [LARGE SCALE GENOMIC DNA]</scope>
    <source>
        <strain evidence="7 8">NH7-4</strain>
    </source>
</reference>
<name>A0A4Y8SCB3_9SPHI</name>
<evidence type="ECO:0000256" key="4">
    <source>
        <dbReference type="ARBA" id="ARBA00023136"/>
    </source>
</evidence>
<dbReference type="PANTHER" id="PTHR31157">
    <property type="entry name" value="SCP DOMAIN-CONTAINING PROTEIN"/>
    <property type="match status" value="1"/>
</dbReference>
<comment type="caution">
    <text evidence="7">The sequence shown here is derived from an EMBL/GenBank/DDBJ whole genome shotgun (WGS) entry which is preliminary data.</text>
</comment>
<keyword evidence="8" id="KW-1185">Reference proteome</keyword>
<dbReference type="EMBL" id="SOZE01000016">
    <property type="protein sequence ID" value="TFF36301.1"/>
    <property type="molecule type" value="Genomic_DNA"/>
</dbReference>
<feature type="transmembrane region" description="Helical" evidence="5">
    <location>
        <begin position="102"/>
        <end position="128"/>
    </location>
</feature>
<keyword evidence="3 5" id="KW-1133">Transmembrane helix</keyword>
<protein>
    <recommendedName>
        <fullName evidence="6">SCP domain-containing protein</fullName>
    </recommendedName>
</protein>
<dbReference type="Gene3D" id="3.40.33.10">
    <property type="entry name" value="CAP"/>
    <property type="match status" value="1"/>
</dbReference>
<feature type="domain" description="SCP" evidence="6">
    <location>
        <begin position="203"/>
        <end position="306"/>
    </location>
</feature>
<sequence length="318" mass="35077">MNYIDLLLILILIICIRTGIKQGFILSALSLVAWVGSLIIGFLIYHPVAGFLHMMMPSAGFWVAPLSFIAGIFIGKFVLDMIMDRTLDRIPSHRHISRTNRLLGAIPGFANGFIWAVLISGILLLVPFTNGLSKETRESGVAKKLIARVSWMDDSLSPVFSDILNHTEPTKDTKIGGEEVIKLPFKVTDATERPDLEAEMLILINKERKEYGLHPLKADAELAVVARKHSADMFARSYFSHYTPEGADPYARMKKGNITFLTAGENIALAQTLPLAHTGLMNSPGHRANILHPAYGRVGIGILDGGLYGLMITQNFRN</sequence>
<comment type="subcellular location">
    <subcellularLocation>
        <location evidence="1">Membrane</location>
        <topology evidence="1">Multi-pass membrane protein</topology>
    </subcellularLocation>
</comment>
<dbReference type="GO" id="GO:0016020">
    <property type="term" value="C:membrane"/>
    <property type="evidence" value="ECO:0007669"/>
    <property type="project" value="UniProtKB-SubCell"/>
</dbReference>
<evidence type="ECO:0000256" key="2">
    <source>
        <dbReference type="ARBA" id="ARBA00022692"/>
    </source>
</evidence>
<dbReference type="Proteomes" id="UP000297540">
    <property type="component" value="Unassembled WGS sequence"/>
</dbReference>
<evidence type="ECO:0000259" key="6">
    <source>
        <dbReference type="Pfam" id="PF00188"/>
    </source>
</evidence>
<evidence type="ECO:0000256" key="5">
    <source>
        <dbReference type="SAM" id="Phobius"/>
    </source>
</evidence>
<accession>A0A4Y8SCB3</accession>
<dbReference type="OrthoDB" id="982527at2"/>
<dbReference type="SUPFAM" id="SSF55797">
    <property type="entry name" value="PR-1-like"/>
    <property type="match status" value="1"/>
</dbReference>
<evidence type="ECO:0000256" key="3">
    <source>
        <dbReference type="ARBA" id="ARBA00022989"/>
    </source>
</evidence>
<gene>
    <name evidence="7" type="ORF">E2R66_15810</name>
</gene>
<dbReference type="GO" id="GO:0009403">
    <property type="term" value="P:toxin biosynthetic process"/>
    <property type="evidence" value="ECO:0007669"/>
    <property type="project" value="InterPro"/>
</dbReference>
<keyword evidence="4 5" id="KW-0472">Membrane</keyword>
<feature type="transmembrane region" description="Helical" evidence="5">
    <location>
        <begin position="31"/>
        <end position="53"/>
    </location>
</feature>
<feature type="transmembrane region" description="Helical" evidence="5">
    <location>
        <begin position="59"/>
        <end position="82"/>
    </location>
</feature>
<dbReference type="Pfam" id="PF00188">
    <property type="entry name" value="CAP"/>
    <property type="match status" value="1"/>
</dbReference>
<keyword evidence="2 5" id="KW-0812">Transmembrane</keyword>
<dbReference type="InterPro" id="IPR014044">
    <property type="entry name" value="CAP_dom"/>
</dbReference>
<evidence type="ECO:0000313" key="7">
    <source>
        <dbReference type="EMBL" id="TFF36301.1"/>
    </source>
</evidence>
<dbReference type="CDD" id="cd05379">
    <property type="entry name" value="CAP_bacterial"/>
    <property type="match status" value="1"/>
</dbReference>
<dbReference type="AlphaFoldDB" id="A0A4Y8SCB3"/>
<dbReference type="PANTHER" id="PTHR31157:SF1">
    <property type="entry name" value="SCP DOMAIN-CONTAINING PROTEIN"/>
    <property type="match status" value="1"/>
</dbReference>
<dbReference type="InterPro" id="IPR035940">
    <property type="entry name" value="CAP_sf"/>
</dbReference>
<evidence type="ECO:0000313" key="8">
    <source>
        <dbReference type="Proteomes" id="UP000297540"/>
    </source>
</evidence>
<dbReference type="Pfam" id="PF02674">
    <property type="entry name" value="Colicin_V"/>
    <property type="match status" value="1"/>
</dbReference>
<evidence type="ECO:0000256" key="1">
    <source>
        <dbReference type="ARBA" id="ARBA00004141"/>
    </source>
</evidence>
<dbReference type="RefSeq" id="WP_133232368.1">
    <property type="nucleotide sequence ID" value="NZ_SOZE01000016.1"/>
</dbReference>
<dbReference type="InterPro" id="IPR003825">
    <property type="entry name" value="Colicin-V_CvpA"/>
</dbReference>